<dbReference type="SUPFAM" id="SSF52833">
    <property type="entry name" value="Thioredoxin-like"/>
    <property type="match status" value="1"/>
</dbReference>
<dbReference type="InterPro" id="IPR036249">
    <property type="entry name" value="Thioredoxin-like_sf"/>
</dbReference>
<name>A0A4V1IRD9_9FUNG</name>
<keyword evidence="1" id="KW-0732">Signal</keyword>
<dbReference type="EMBL" id="KZ995925">
    <property type="protein sequence ID" value="RKO89717.1"/>
    <property type="molecule type" value="Genomic_DNA"/>
</dbReference>
<evidence type="ECO:0000313" key="2">
    <source>
        <dbReference type="EMBL" id="RKO89717.1"/>
    </source>
</evidence>
<accession>A0A4V1IRD9</accession>
<evidence type="ECO:0000313" key="3">
    <source>
        <dbReference type="Proteomes" id="UP000269721"/>
    </source>
</evidence>
<dbReference type="Gene3D" id="3.40.30.10">
    <property type="entry name" value="Glutaredoxin"/>
    <property type="match status" value="1"/>
</dbReference>
<feature type="chain" id="PRO_5020911479" description="Thioredoxin domain-containing protein" evidence="1">
    <location>
        <begin position="23"/>
        <end position="136"/>
    </location>
</feature>
<protein>
    <recommendedName>
        <fullName evidence="4">Thioredoxin domain-containing protein</fullName>
    </recommendedName>
</protein>
<evidence type="ECO:0000256" key="1">
    <source>
        <dbReference type="SAM" id="SignalP"/>
    </source>
</evidence>
<evidence type="ECO:0008006" key="4">
    <source>
        <dbReference type="Google" id="ProtNLM"/>
    </source>
</evidence>
<proteinExistence type="predicted"/>
<reference evidence="3" key="1">
    <citation type="journal article" date="2018" name="Nat. Microbiol.">
        <title>Leveraging single-cell genomics to expand the fungal tree of life.</title>
        <authorList>
            <person name="Ahrendt S.R."/>
            <person name="Quandt C.A."/>
            <person name="Ciobanu D."/>
            <person name="Clum A."/>
            <person name="Salamov A."/>
            <person name="Andreopoulos B."/>
            <person name="Cheng J.F."/>
            <person name="Woyke T."/>
            <person name="Pelin A."/>
            <person name="Henrissat B."/>
            <person name="Reynolds N.K."/>
            <person name="Benny G.L."/>
            <person name="Smith M.E."/>
            <person name="James T.Y."/>
            <person name="Grigoriev I.V."/>
        </authorList>
    </citation>
    <scope>NUCLEOTIDE SEQUENCE [LARGE SCALE GENOMIC DNA]</scope>
</reference>
<sequence length="136" mass="15113">MNSHTLLLILAFLALVCAPVNALSSEQKKARKAASEEADKDIFHLPANKIVDWVKKPGTTLLFLGAKWCTFTQKFTPKWLEVQKKVDADPELKDSGFRMVKFECTLNESQACDIKTDGTSNEQTIAPARMADNIAD</sequence>
<gene>
    <name evidence="2" type="ORF">BDK51DRAFT_28098</name>
</gene>
<organism evidence="2 3">
    <name type="scientific">Blyttiomyces helicus</name>
    <dbReference type="NCBI Taxonomy" id="388810"/>
    <lineage>
        <taxon>Eukaryota</taxon>
        <taxon>Fungi</taxon>
        <taxon>Fungi incertae sedis</taxon>
        <taxon>Chytridiomycota</taxon>
        <taxon>Chytridiomycota incertae sedis</taxon>
        <taxon>Chytridiomycetes</taxon>
        <taxon>Chytridiomycetes incertae sedis</taxon>
        <taxon>Blyttiomyces</taxon>
    </lineage>
</organism>
<dbReference type="Proteomes" id="UP000269721">
    <property type="component" value="Unassembled WGS sequence"/>
</dbReference>
<dbReference type="AlphaFoldDB" id="A0A4V1IRD9"/>
<keyword evidence="3" id="KW-1185">Reference proteome</keyword>
<feature type="signal peptide" evidence="1">
    <location>
        <begin position="1"/>
        <end position="22"/>
    </location>
</feature>
<dbReference type="OrthoDB" id="72053at2759"/>